<evidence type="ECO:0000313" key="7">
    <source>
        <dbReference type="Proteomes" id="UP000198512"/>
    </source>
</evidence>
<dbReference type="SUPFAM" id="SSF53335">
    <property type="entry name" value="S-adenosyl-L-methionine-dependent methyltransferases"/>
    <property type="match status" value="1"/>
</dbReference>
<dbReference type="Gene3D" id="3.40.50.150">
    <property type="entry name" value="Vaccinia Virus protein VP39"/>
    <property type="match status" value="1"/>
</dbReference>
<dbReference type="InterPro" id="IPR002052">
    <property type="entry name" value="DNA_methylase_N6_adenine_CS"/>
</dbReference>
<proteinExistence type="inferred from homology"/>
<gene>
    <name evidence="6" type="ORF">SAMN05216600_12813</name>
</gene>
<evidence type="ECO:0000256" key="2">
    <source>
        <dbReference type="ARBA" id="ARBA00022603"/>
    </source>
</evidence>
<name>A0ABY1BQU8_9PSED</name>
<feature type="domain" description="DNA methylase N-4/N-6" evidence="5">
    <location>
        <begin position="175"/>
        <end position="236"/>
    </location>
</feature>
<protein>
    <recommendedName>
        <fullName evidence="4">Methyltransferase</fullName>
        <ecNumber evidence="4">2.1.1.-</ecNumber>
    </recommendedName>
</protein>
<dbReference type="InterPro" id="IPR029063">
    <property type="entry name" value="SAM-dependent_MTases_sf"/>
</dbReference>
<dbReference type="InterPro" id="IPR002941">
    <property type="entry name" value="DNA_methylase_N4/N6"/>
</dbReference>
<dbReference type="EC" id="2.1.1.-" evidence="4"/>
<evidence type="ECO:0000256" key="1">
    <source>
        <dbReference type="ARBA" id="ARBA00006594"/>
    </source>
</evidence>
<dbReference type="EMBL" id="FOFP01000028">
    <property type="protein sequence ID" value="SER40837.1"/>
    <property type="molecule type" value="Genomic_DNA"/>
</dbReference>
<dbReference type="PRINTS" id="PR00508">
    <property type="entry name" value="S21N4MTFRASE"/>
</dbReference>
<dbReference type="InterPro" id="IPR001091">
    <property type="entry name" value="RM_Methyltransferase"/>
</dbReference>
<comment type="similarity">
    <text evidence="1 4">Belongs to the N(4)/N(6)-methyltransferase family.</text>
</comment>
<dbReference type="RefSeq" id="WP_069521903.1">
    <property type="nucleotide sequence ID" value="NZ_FOFP01000028.1"/>
</dbReference>
<accession>A0ABY1BQU8</accession>
<keyword evidence="7" id="KW-1185">Reference proteome</keyword>
<evidence type="ECO:0000256" key="3">
    <source>
        <dbReference type="ARBA" id="ARBA00022679"/>
    </source>
</evidence>
<evidence type="ECO:0000313" key="6">
    <source>
        <dbReference type="EMBL" id="SER40837.1"/>
    </source>
</evidence>
<dbReference type="Proteomes" id="UP000198512">
    <property type="component" value="Unassembled WGS sequence"/>
</dbReference>
<keyword evidence="2" id="KW-0489">Methyltransferase</keyword>
<keyword evidence="3" id="KW-0808">Transferase</keyword>
<sequence>MLTPHPENELFLGDCLKFLVSQESGTFDALITDPPYASGGLHMGARQAAPSKKYMQGSGPTKWAEAEFVGDHRDQRSHLAWCNLWLSECYRLLRDGSPVCLFTDWRQLPMTTDALQMAGFTWRGIAVWDKTEGTRPQKGRFRAQAEYIVWGSKGAMPLEREVPVLPGVFRECVRKADKHHTTGKPTDVMRQIVKICRPGGRILEPFVGSGTTLVAAELEGYSWAGCEMTEHYHAVTADRLAGLQTPLLAM</sequence>
<dbReference type="PROSITE" id="PS00092">
    <property type="entry name" value="N6_MTASE"/>
    <property type="match status" value="1"/>
</dbReference>
<evidence type="ECO:0000259" key="5">
    <source>
        <dbReference type="Pfam" id="PF01555"/>
    </source>
</evidence>
<comment type="caution">
    <text evidence="6">The sequence shown here is derived from an EMBL/GenBank/DDBJ whole genome shotgun (WGS) entry which is preliminary data.</text>
</comment>
<evidence type="ECO:0000256" key="4">
    <source>
        <dbReference type="RuleBase" id="RU362026"/>
    </source>
</evidence>
<dbReference type="Pfam" id="PF01555">
    <property type="entry name" value="N6_N4_Mtase"/>
    <property type="match status" value="2"/>
</dbReference>
<reference evidence="6 7" key="1">
    <citation type="submission" date="2016-10" db="EMBL/GenBank/DDBJ databases">
        <authorList>
            <person name="Varghese N."/>
            <person name="Submissions S."/>
        </authorList>
    </citation>
    <scope>NUCLEOTIDE SEQUENCE [LARGE SCALE GENOMIC DNA]</scope>
    <source>
        <strain evidence="6 7">CIP 109853</strain>
    </source>
</reference>
<organism evidence="6 7">
    <name type="scientific">Pseudomonas cuatrocienegasensis</name>
    <dbReference type="NCBI Taxonomy" id="543360"/>
    <lineage>
        <taxon>Bacteria</taxon>
        <taxon>Pseudomonadati</taxon>
        <taxon>Pseudomonadota</taxon>
        <taxon>Gammaproteobacteria</taxon>
        <taxon>Pseudomonadales</taxon>
        <taxon>Pseudomonadaceae</taxon>
        <taxon>Pseudomonas</taxon>
    </lineage>
</organism>
<feature type="domain" description="DNA methylase N-4/N-6" evidence="5">
    <location>
        <begin position="28"/>
        <end position="155"/>
    </location>
</feature>